<sequence>MSTRVALGRRVERVPGGGGRSGHRGVVDDGEDDIELGQTRAAGKGEVRAEVEGFGLGASKDGEGVTGGDQVGAHRPTHHTCADLPHAGGGRGEGLGGGDGGGGGHGAH</sequence>
<organism evidence="2 3">
    <name type="scientific">Stephania yunnanensis</name>
    <dbReference type="NCBI Taxonomy" id="152371"/>
    <lineage>
        <taxon>Eukaryota</taxon>
        <taxon>Viridiplantae</taxon>
        <taxon>Streptophyta</taxon>
        <taxon>Embryophyta</taxon>
        <taxon>Tracheophyta</taxon>
        <taxon>Spermatophyta</taxon>
        <taxon>Magnoliopsida</taxon>
        <taxon>Ranunculales</taxon>
        <taxon>Menispermaceae</taxon>
        <taxon>Menispermoideae</taxon>
        <taxon>Cissampelideae</taxon>
        <taxon>Stephania</taxon>
    </lineage>
</organism>
<evidence type="ECO:0000313" key="2">
    <source>
        <dbReference type="EMBL" id="KAK9169627.1"/>
    </source>
</evidence>
<keyword evidence="3" id="KW-1185">Reference proteome</keyword>
<reference evidence="2 3" key="1">
    <citation type="submission" date="2024-01" db="EMBL/GenBank/DDBJ databases">
        <title>Genome assemblies of Stephania.</title>
        <authorList>
            <person name="Yang L."/>
        </authorList>
    </citation>
    <scope>NUCLEOTIDE SEQUENCE [LARGE SCALE GENOMIC DNA]</scope>
    <source>
        <strain evidence="2">YNDBR</strain>
        <tissue evidence="2">Leaf</tissue>
    </source>
</reference>
<name>A0AAP0Q6L4_9MAGN</name>
<dbReference type="AlphaFoldDB" id="A0AAP0Q6L4"/>
<feature type="compositionally biased region" description="Gly residues" evidence="1">
    <location>
        <begin position="87"/>
        <end position="108"/>
    </location>
</feature>
<gene>
    <name evidence="2" type="ORF">Syun_001767</name>
</gene>
<comment type="caution">
    <text evidence="2">The sequence shown here is derived from an EMBL/GenBank/DDBJ whole genome shotgun (WGS) entry which is preliminary data.</text>
</comment>
<accession>A0AAP0Q6L4</accession>
<dbReference type="EMBL" id="JBBNAF010000001">
    <property type="protein sequence ID" value="KAK9169627.1"/>
    <property type="molecule type" value="Genomic_DNA"/>
</dbReference>
<protein>
    <submittedName>
        <fullName evidence="2">Uncharacterized protein</fullName>
    </submittedName>
</protein>
<dbReference type="Proteomes" id="UP001420932">
    <property type="component" value="Unassembled WGS sequence"/>
</dbReference>
<proteinExistence type="predicted"/>
<evidence type="ECO:0000313" key="3">
    <source>
        <dbReference type="Proteomes" id="UP001420932"/>
    </source>
</evidence>
<evidence type="ECO:0000256" key="1">
    <source>
        <dbReference type="SAM" id="MobiDB-lite"/>
    </source>
</evidence>
<feature type="region of interest" description="Disordered" evidence="1">
    <location>
        <begin position="53"/>
        <end position="108"/>
    </location>
</feature>
<feature type="region of interest" description="Disordered" evidence="1">
    <location>
        <begin position="1"/>
        <end position="32"/>
    </location>
</feature>